<dbReference type="EC" id="1.3.1.98" evidence="16"/>
<gene>
    <name evidence="16" type="primary">murB</name>
    <name evidence="18" type="ORF">1231</name>
</gene>
<keyword evidence="7 16" id="KW-0285">Flavoprotein</keyword>
<keyword evidence="14 16" id="KW-0961">Cell wall biogenesis/degradation</keyword>
<evidence type="ECO:0000256" key="1">
    <source>
        <dbReference type="ARBA" id="ARBA00001974"/>
    </source>
</evidence>
<dbReference type="UniPathway" id="UPA00219"/>
<dbReference type="InterPro" id="IPR036318">
    <property type="entry name" value="FAD-bd_PCMH-like_sf"/>
</dbReference>
<reference evidence="18 19" key="1">
    <citation type="submission" date="2015-03" db="EMBL/GenBank/DDBJ databases">
        <authorList>
            <person name="Murphy D."/>
        </authorList>
    </citation>
    <scope>NUCLEOTIDE SEQUENCE [LARGE SCALE GENOMIC DNA]</scope>
    <source>
        <strain evidence="18 19">OL-4</strain>
    </source>
</reference>
<evidence type="ECO:0000256" key="12">
    <source>
        <dbReference type="ARBA" id="ARBA00023002"/>
    </source>
</evidence>
<evidence type="ECO:0000256" key="13">
    <source>
        <dbReference type="ARBA" id="ARBA00023306"/>
    </source>
</evidence>
<dbReference type="GO" id="GO:0071555">
    <property type="term" value="P:cell wall organization"/>
    <property type="evidence" value="ECO:0007669"/>
    <property type="project" value="UniProtKB-KW"/>
</dbReference>
<keyword evidence="11 16" id="KW-0573">Peptidoglycan synthesis</keyword>
<evidence type="ECO:0000313" key="18">
    <source>
        <dbReference type="EMBL" id="CFX44601.1"/>
    </source>
</evidence>
<protein>
    <recommendedName>
        <fullName evidence="16">UDP-N-acetylenolpyruvoylglucosamine reductase</fullName>
        <ecNumber evidence="16">1.3.1.98</ecNumber>
    </recommendedName>
    <alternativeName>
        <fullName evidence="16">UDP-N-acetylmuramate dehydrogenase</fullName>
    </alternativeName>
</protein>
<keyword evidence="5 16" id="KW-0963">Cytoplasm</keyword>
<comment type="function">
    <text evidence="2 16">Cell wall formation.</text>
</comment>
<dbReference type="NCBIfam" id="NF010480">
    <property type="entry name" value="PRK13905.1"/>
    <property type="match status" value="1"/>
</dbReference>
<comment type="cofactor">
    <cofactor evidence="1 16">
        <name>FAD</name>
        <dbReference type="ChEBI" id="CHEBI:57692"/>
    </cofactor>
</comment>
<dbReference type="PROSITE" id="PS51387">
    <property type="entry name" value="FAD_PCMH"/>
    <property type="match status" value="1"/>
</dbReference>
<evidence type="ECO:0000256" key="5">
    <source>
        <dbReference type="ARBA" id="ARBA00022490"/>
    </source>
</evidence>
<evidence type="ECO:0000256" key="7">
    <source>
        <dbReference type="ARBA" id="ARBA00022630"/>
    </source>
</evidence>
<organism evidence="18 19">
    <name type="scientific">Syntrophomonas zehnderi OL-4</name>
    <dbReference type="NCBI Taxonomy" id="690567"/>
    <lineage>
        <taxon>Bacteria</taxon>
        <taxon>Bacillati</taxon>
        <taxon>Bacillota</taxon>
        <taxon>Clostridia</taxon>
        <taxon>Eubacteriales</taxon>
        <taxon>Syntrophomonadaceae</taxon>
        <taxon>Syntrophomonas</taxon>
    </lineage>
</organism>
<dbReference type="InterPro" id="IPR036635">
    <property type="entry name" value="MurB_C_sf"/>
</dbReference>
<dbReference type="STRING" id="690567.1231"/>
<evidence type="ECO:0000256" key="2">
    <source>
        <dbReference type="ARBA" id="ARBA00003921"/>
    </source>
</evidence>
<dbReference type="AlphaFoldDB" id="A0A0E4GDD4"/>
<dbReference type="SUPFAM" id="SSF56194">
    <property type="entry name" value="Uridine diphospho-N-Acetylenolpyruvylglucosamine reductase, MurB, C-terminal domain"/>
    <property type="match status" value="1"/>
</dbReference>
<keyword evidence="10 16" id="KW-0133">Cell shape</keyword>
<feature type="active site" evidence="16">
    <location>
        <position position="172"/>
    </location>
</feature>
<dbReference type="SUPFAM" id="SSF56176">
    <property type="entry name" value="FAD-binding/transporter-associated domain-like"/>
    <property type="match status" value="1"/>
</dbReference>
<evidence type="ECO:0000259" key="17">
    <source>
        <dbReference type="PROSITE" id="PS51387"/>
    </source>
</evidence>
<dbReference type="EMBL" id="CGIH01000025">
    <property type="protein sequence ID" value="CFX44601.1"/>
    <property type="molecule type" value="Genomic_DNA"/>
</dbReference>
<dbReference type="GO" id="GO:0008360">
    <property type="term" value="P:regulation of cell shape"/>
    <property type="evidence" value="ECO:0007669"/>
    <property type="project" value="UniProtKB-KW"/>
</dbReference>
<dbReference type="PANTHER" id="PTHR21071">
    <property type="entry name" value="UDP-N-ACETYLENOLPYRUVOYLGLUCOSAMINE REDUCTASE"/>
    <property type="match status" value="1"/>
</dbReference>
<evidence type="ECO:0000313" key="19">
    <source>
        <dbReference type="Proteomes" id="UP000045545"/>
    </source>
</evidence>
<evidence type="ECO:0000256" key="15">
    <source>
        <dbReference type="ARBA" id="ARBA00048914"/>
    </source>
</evidence>
<dbReference type="Gene3D" id="3.30.465.10">
    <property type="match status" value="1"/>
</dbReference>
<keyword evidence="6 16" id="KW-0132">Cell division</keyword>
<dbReference type="Proteomes" id="UP000045545">
    <property type="component" value="Unassembled WGS sequence"/>
</dbReference>
<evidence type="ECO:0000256" key="10">
    <source>
        <dbReference type="ARBA" id="ARBA00022960"/>
    </source>
</evidence>
<comment type="pathway">
    <text evidence="4 16">Cell wall biogenesis; peptidoglycan biosynthesis.</text>
</comment>
<sequence length="299" mass="32981">MYDELRGLLAEEIVLLDEPMKNHTTFKIGGPADMLVCPRHIEEIKIIMKYCNQQQIPFMVLGMGSNLLVRDKGIRGVVVKLGQNFQALRMEGEQIWAQSGVGLSQLAHCAAEASLSGLEFAEGIPGSLGGAVAMNAGAYEKEMQDVIIEVEAIDRTGEIHRFSAQEAGFAYRKSIFQDNGFIIVSARMQLNKGFREDIEMRMQQFAKIRREKQPLEYPSAGSTFKRPPGMYVGPMIEELSLKGYRIGGAEVSTKHAGFIVNRGDASAADVINLIDKIQSEVRASFGVDLQPEIRIVGEA</sequence>
<accession>A0A0E4GDD4</accession>
<dbReference type="InterPro" id="IPR003170">
    <property type="entry name" value="MurB"/>
</dbReference>
<dbReference type="GO" id="GO:0009252">
    <property type="term" value="P:peptidoglycan biosynthetic process"/>
    <property type="evidence" value="ECO:0007669"/>
    <property type="project" value="UniProtKB-UniRule"/>
</dbReference>
<dbReference type="Pfam" id="PF02873">
    <property type="entry name" value="MurB_C"/>
    <property type="match status" value="1"/>
</dbReference>
<comment type="subcellular location">
    <subcellularLocation>
        <location evidence="3 16">Cytoplasm</location>
    </subcellularLocation>
</comment>
<evidence type="ECO:0000256" key="16">
    <source>
        <dbReference type="HAMAP-Rule" id="MF_00037"/>
    </source>
</evidence>
<name>A0A0E4GDD4_9FIRM</name>
<keyword evidence="12 16" id="KW-0560">Oxidoreductase</keyword>
<dbReference type="InterPro" id="IPR016169">
    <property type="entry name" value="FAD-bd_PCMH_sub2"/>
</dbReference>
<keyword evidence="9 16" id="KW-0521">NADP</keyword>
<dbReference type="Gene3D" id="3.30.43.10">
    <property type="entry name" value="Uridine Diphospho-n-acetylenolpyruvylglucosamine Reductase, domain 2"/>
    <property type="match status" value="1"/>
</dbReference>
<dbReference type="PANTHER" id="PTHR21071:SF4">
    <property type="entry name" value="UDP-N-ACETYLENOLPYRUVOYLGLUCOSAMINE REDUCTASE"/>
    <property type="match status" value="1"/>
</dbReference>
<evidence type="ECO:0000256" key="6">
    <source>
        <dbReference type="ARBA" id="ARBA00022618"/>
    </source>
</evidence>
<dbReference type="InterPro" id="IPR016167">
    <property type="entry name" value="FAD-bd_PCMH_sub1"/>
</dbReference>
<dbReference type="GO" id="GO:0051301">
    <property type="term" value="P:cell division"/>
    <property type="evidence" value="ECO:0007669"/>
    <property type="project" value="UniProtKB-KW"/>
</dbReference>
<dbReference type="NCBIfam" id="TIGR00179">
    <property type="entry name" value="murB"/>
    <property type="match status" value="1"/>
</dbReference>
<dbReference type="GO" id="GO:0071949">
    <property type="term" value="F:FAD binding"/>
    <property type="evidence" value="ECO:0007669"/>
    <property type="project" value="InterPro"/>
</dbReference>
<dbReference type="InterPro" id="IPR016166">
    <property type="entry name" value="FAD-bd_PCMH"/>
</dbReference>
<keyword evidence="8 16" id="KW-0274">FAD</keyword>
<feature type="active site" evidence="16">
    <location>
        <position position="292"/>
    </location>
</feature>
<dbReference type="RefSeq" id="WP_046496637.1">
    <property type="nucleotide sequence ID" value="NZ_CGIH01000025.1"/>
</dbReference>
<dbReference type="Pfam" id="PF01565">
    <property type="entry name" value="FAD_binding_4"/>
    <property type="match status" value="1"/>
</dbReference>
<evidence type="ECO:0000256" key="4">
    <source>
        <dbReference type="ARBA" id="ARBA00004752"/>
    </source>
</evidence>
<dbReference type="GO" id="GO:0005829">
    <property type="term" value="C:cytosol"/>
    <property type="evidence" value="ECO:0007669"/>
    <property type="project" value="TreeGrafter"/>
</dbReference>
<keyword evidence="19" id="KW-1185">Reference proteome</keyword>
<evidence type="ECO:0000256" key="9">
    <source>
        <dbReference type="ARBA" id="ARBA00022857"/>
    </source>
</evidence>
<dbReference type="HAMAP" id="MF_00037">
    <property type="entry name" value="MurB"/>
    <property type="match status" value="1"/>
</dbReference>
<comment type="similarity">
    <text evidence="16">Belongs to the MurB family.</text>
</comment>
<feature type="active site" description="Proton donor" evidence="16">
    <location>
        <position position="222"/>
    </location>
</feature>
<evidence type="ECO:0000256" key="3">
    <source>
        <dbReference type="ARBA" id="ARBA00004496"/>
    </source>
</evidence>
<keyword evidence="13 16" id="KW-0131">Cell cycle</keyword>
<dbReference type="OrthoDB" id="9804753at2"/>
<evidence type="ECO:0000256" key="11">
    <source>
        <dbReference type="ARBA" id="ARBA00022984"/>
    </source>
</evidence>
<dbReference type="GO" id="GO:0008762">
    <property type="term" value="F:UDP-N-acetylmuramate dehydrogenase activity"/>
    <property type="evidence" value="ECO:0007669"/>
    <property type="project" value="UniProtKB-UniRule"/>
</dbReference>
<evidence type="ECO:0000256" key="8">
    <source>
        <dbReference type="ARBA" id="ARBA00022827"/>
    </source>
</evidence>
<dbReference type="InterPro" id="IPR006094">
    <property type="entry name" value="Oxid_FAD_bind_N"/>
</dbReference>
<feature type="domain" description="FAD-binding PCMH-type" evidence="17">
    <location>
        <begin position="28"/>
        <end position="193"/>
    </location>
</feature>
<dbReference type="Gene3D" id="3.90.78.10">
    <property type="entry name" value="UDP-N-acetylenolpyruvoylglucosamine reductase, C-terminal domain"/>
    <property type="match status" value="1"/>
</dbReference>
<proteinExistence type="inferred from homology"/>
<dbReference type="InterPro" id="IPR011601">
    <property type="entry name" value="MurB_C"/>
</dbReference>
<evidence type="ECO:0000256" key="14">
    <source>
        <dbReference type="ARBA" id="ARBA00023316"/>
    </source>
</evidence>
<comment type="catalytic activity">
    <reaction evidence="15 16">
        <text>UDP-N-acetyl-alpha-D-muramate + NADP(+) = UDP-N-acetyl-3-O-(1-carboxyvinyl)-alpha-D-glucosamine + NADPH + H(+)</text>
        <dbReference type="Rhea" id="RHEA:12248"/>
        <dbReference type="ChEBI" id="CHEBI:15378"/>
        <dbReference type="ChEBI" id="CHEBI:57783"/>
        <dbReference type="ChEBI" id="CHEBI:58349"/>
        <dbReference type="ChEBI" id="CHEBI:68483"/>
        <dbReference type="ChEBI" id="CHEBI:70757"/>
        <dbReference type="EC" id="1.3.1.98"/>
    </reaction>
</comment>